<dbReference type="Proteomes" id="UP000315648">
    <property type="component" value="Unassembled WGS sequence"/>
</dbReference>
<comment type="caution">
    <text evidence="2">The sequence shown here is derived from an EMBL/GenBank/DDBJ whole genome shotgun (WGS) entry which is preliminary data.</text>
</comment>
<evidence type="ECO:0000313" key="3">
    <source>
        <dbReference type="Proteomes" id="UP000315648"/>
    </source>
</evidence>
<organism evidence="2 3">
    <name type="scientific">Rariglobus hedericola</name>
    <dbReference type="NCBI Taxonomy" id="2597822"/>
    <lineage>
        <taxon>Bacteria</taxon>
        <taxon>Pseudomonadati</taxon>
        <taxon>Verrucomicrobiota</taxon>
        <taxon>Opitutia</taxon>
        <taxon>Opitutales</taxon>
        <taxon>Opitutaceae</taxon>
        <taxon>Rariglobus</taxon>
    </lineage>
</organism>
<keyword evidence="1" id="KW-0472">Membrane</keyword>
<dbReference type="EMBL" id="VMBG01000001">
    <property type="protein sequence ID" value="TSJ78497.1"/>
    <property type="molecule type" value="Genomic_DNA"/>
</dbReference>
<sequence>MNFVLRILLLVFIGMALLIGGCVWTVKQEIYESMGTKIDVARYSEIVEARRVWGEGYKFLPKVVPFETEEASFVHTPHFLQGGDYLTLRVRLPAAHIAKLLTELEQSGRTEVKTFTPAPTPRCYPKWNLTEDDMEKRSYESITELPSDFRVFLFRTDLKDIEKNWNHNFLALTAVSVERREVVYHVENW</sequence>
<gene>
    <name evidence="2" type="ORF">FPL22_04135</name>
</gene>
<feature type="transmembrane region" description="Helical" evidence="1">
    <location>
        <begin position="7"/>
        <end position="26"/>
    </location>
</feature>
<dbReference type="RefSeq" id="WP_144228838.1">
    <property type="nucleotide sequence ID" value="NZ_CBCRVV010000024.1"/>
</dbReference>
<protein>
    <recommendedName>
        <fullName evidence="4">Lipoprotein</fullName>
    </recommendedName>
</protein>
<keyword evidence="1" id="KW-1133">Transmembrane helix</keyword>
<dbReference type="AlphaFoldDB" id="A0A556QPD8"/>
<keyword evidence="1" id="KW-0812">Transmembrane</keyword>
<reference evidence="2 3" key="1">
    <citation type="submission" date="2019-07" db="EMBL/GenBank/DDBJ databases">
        <title>Description of 53C-WASEF.</title>
        <authorList>
            <person name="Pitt A."/>
            <person name="Hahn M.W."/>
        </authorList>
    </citation>
    <scope>NUCLEOTIDE SEQUENCE [LARGE SCALE GENOMIC DNA]</scope>
    <source>
        <strain evidence="2 3">53C-WASEF</strain>
    </source>
</reference>
<evidence type="ECO:0000313" key="2">
    <source>
        <dbReference type="EMBL" id="TSJ78497.1"/>
    </source>
</evidence>
<evidence type="ECO:0000256" key="1">
    <source>
        <dbReference type="SAM" id="Phobius"/>
    </source>
</evidence>
<proteinExistence type="predicted"/>
<accession>A0A556QPD8</accession>
<dbReference type="PROSITE" id="PS51257">
    <property type="entry name" value="PROKAR_LIPOPROTEIN"/>
    <property type="match status" value="1"/>
</dbReference>
<keyword evidence="3" id="KW-1185">Reference proteome</keyword>
<evidence type="ECO:0008006" key="4">
    <source>
        <dbReference type="Google" id="ProtNLM"/>
    </source>
</evidence>
<name>A0A556QPD8_9BACT</name>